<dbReference type="Pfam" id="PF00836">
    <property type="entry name" value="Stathmin"/>
    <property type="match status" value="1"/>
</dbReference>
<dbReference type="Gene3D" id="6.10.280.30">
    <property type="match status" value="1"/>
</dbReference>
<proteinExistence type="predicted"/>
<evidence type="ECO:0000313" key="3">
    <source>
        <dbReference type="EMBL" id="KAF6018073.1"/>
    </source>
</evidence>
<dbReference type="SUPFAM" id="SSF101494">
    <property type="entry name" value="Stathmin"/>
    <property type="match status" value="1"/>
</dbReference>
<dbReference type="AlphaFoldDB" id="A0A7J7IVY7"/>
<sequence length="268" mass="30235">MGCTNEKMVKVAPQTNIEESSPKVHQSNLKEEPKENIPNNHRAISATSKASKHSIDSAFIDGEDGGSTRASSATTARTSSGGLKRTLRNLSAKSNRPREDEEDILKKLRLEGFLASDTHKAKNGLSFELIDQSSQPRKLPPARLAKLEKRQKKRKLLTQQDIEAKLEKAEIRRKEAEAERLEKIQSVTVKSNINDVLDTFIEHQKQVKQVVQEKVDTATENRAKKFREMREKLRAKEEHAALVRQRKKTLGPIKIEDGTAEQVTSNEQ</sequence>
<comment type="caution">
    <text evidence="3">The sequence shown here is derived from an EMBL/GenBank/DDBJ whole genome shotgun (WGS) entry which is preliminary data.</text>
</comment>
<dbReference type="PANTHER" id="PTHR10104">
    <property type="entry name" value="STATHMIN"/>
    <property type="match status" value="1"/>
</dbReference>
<dbReference type="EMBL" id="VXIV02003343">
    <property type="protein sequence ID" value="KAF6018073.1"/>
    <property type="molecule type" value="Genomic_DNA"/>
</dbReference>
<dbReference type="Proteomes" id="UP000593567">
    <property type="component" value="Unassembled WGS sequence"/>
</dbReference>
<dbReference type="OrthoDB" id="10057469at2759"/>
<feature type="region of interest" description="Disordered" evidence="2">
    <location>
        <begin position="1"/>
        <end position="101"/>
    </location>
</feature>
<organism evidence="3 4">
    <name type="scientific">Bugula neritina</name>
    <name type="common">Brown bryozoan</name>
    <name type="synonym">Sertularia neritina</name>
    <dbReference type="NCBI Taxonomy" id="10212"/>
    <lineage>
        <taxon>Eukaryota</taxon>
        <taxon>Metazoa</taxon>
        <taxon>Spiralia</taxon>
        <taxon>Lophotrochozoa</taxon>
        <taxon>Bryozoa</taxon>
        <taxon>Gymnolaemata</taxon>
        <taxon>Cheilostomatida</taxon>
        <taxon>Flustrina</taxon>
        <taxon>Buguloidea</taxon>
        <taxon>Bugulidae</taxon>
        <taxon>Bugula</taxon>
    </lineage>
</organism>
<dbReference type="GO" id="GO:0031110">
    <property type="term" value="P:regulation of microtubule polymerization or depolymerization"/>
    <property type="evidence" value="ECO:0007669"/>
    <property type="project" value="InterPro"/>
</dbReference>
<dbReference type="InterPro" id="IPR036002">
    <property type="entry name" value="Stathmin_sf"/>
</dbReference>
<name>A0A7J7IVY7_BUGNE</name>
<dbReference type="PROSITE" id="PS51663">
    <property type="entry name" value="STATHMIN_3"/>
    <property type="match status" value="1"/>
</dbReference>
<feature type="compositionally biased region" description="Low complexity" evidence="2">
    <location>
        <begin position="67"/>
        <end position="82"/>
    </location>
</feature>
<keyword evidence="4" id="KW-1185">Reference proteome</keyword>
<evidence type="ECO:0000313" key="4">
    <source>
        <dbReference type="Proteomes" id="UP000593567"/>
    </source>
</evidence>
<protein>
    <recommendedName>
        <fullName evidence="5">Stathmin domain-containing protein 1</fullName>
    </recommendedName>
</protein>
<feature type="coiled-coil region" evidence="1">
    <location>
        <begin position="159"/>
        <end position="186"/>
    </location>
</feature>
<evidence type="ECO:0008006" key="5">
    <source>
        <dbReference type="Google" id="ProtNLM"/>
    </source>
</evidence>
<evidence type="ECO:0000256" key="1">
    <source>
        <dbReference type="SAM" id="Coils"/>
    </source>
</evidence>
<reference evidence="3" key="1">
    <citation type="submission" date="2020-06" db="EMBL/GenBank/DDBJ databases">
        <title>Draft genome of Bugula neritina, a colonial animal packing powerful symbionts and potential medicines.</title>
        <authorList>
            <person name="Rayko M."/>
        </authorList>
    </citation>
    <scope>NUCLEOTIDE SEQUENCE [LARGE SCALE GENOMIC DNA]</scope>
    <source>
        <strain evidence="3">Kwan_BN1</strain>
    </source>
</reference>
<evidence type="ECO:0000256" key="2">
    <source>
        <dbReference type="SAM" id="MobiDB-lite"/>
    </source>
</evidence>
<gene>
    <name evidence="3" type="ORF">EB796_023634</name>
</gene>
<keyword evidence="1" id="KW-0175">Coiled coil</keyword>
<accession>A0A7J7IVY7</accession>
<dbReference type="InterPro" id="IPR000956">
    <property type="entry name" value="Stathmin_fam"/>
</dbReference>
<feature type="compositionally biased region" description="Polar residues" evidence="2">
    <location>
        <begin position="13"/>
        <end position="27"/>
    </location>
</feature>